<evidence type="ECO:0000313" key="3">
    <source>
        <dbReference type="Proteomes" id="UP000612680"/>
    </source>
</evidence>
<keyword evidence="1" id="KW-1133">Transmembrane helix</keyword>
<sequence>MSNKSCAWMFTWLLFLALTPEITAQKKKPFFEIRSVDTWEVTKVKRGDFLHCIYKDPLGQELFAFGAVATIRQDGVVLRKNRFMKGRGEFIYFSDITNIEKVRLVKRSIPLLCMAGFILGEMMIIDGIPDAVIHPLTGIAAVVVLTHVMKHKRKSLYRNRIPDAVIVVPPASGNQEVHGTEPSSSLNQPE</sequence>
<dbReference type="EMBL" id="CP056775">
    <property type="protein sequence ID" value="QRR02588.1"/>
    <property type="molecule type" value="Genomic_DNA"/>
</dbReference>
<gene>
    <name evidence="2" type="ORF">HWI92_17565</name>
</gene>
<keyword evidence="3" id="KW-1185">Reference proteome</keyword>
<accession>A0ABX7I9V1</accession>
<name>A0ABX7I9V1_9BACT</name>
<keyword evidence="1" id="KW-0812">Transmembrane</keyword>
<reference evidence="2 3" key="1">
    <citation type="submission" date="2020-06" db="EMBL/GenBank/DDBJ databases">
        <title>Dyadobacter sandarakinus sp. nov., isolated from the soil of the Arctic Yellow River Station.</title>
        <authorList>
            <person name="Zhang Y."/>
            <person name="Peng F."/>
        </authorList>
    </citation>
    <scope>NUCLEOTIDE SEQUENCE [LARGE SCALE GENOMIC DNA]</scope>
    <source>
        <strain evidence="2 3">Q3-56</strain>
    </source>
</reference>
<proteinExistence type="predicted"/>
<feature type="transmembrane region" description="Helical" evidence="1">
    <location>
        <begin position="108"/>
        <end position="125"/>
    </location>
</feature>
<feature type="transmembrane region" description="Helical" evidence="1">
    <location>
        <begin position="131"/>
        <end position="149"/>
    </location>
</feature>
<dbReference type="Proteomes" id="UP000612680">
    <property type="component" value="Chromosome"/>
</dbReference>
<protein>
    <submittedName>
        <fullName evidence="2">Uncharacterized protein</fullName>
    </submittedName>
</protein>
<evidence type="ECO:0000313" key="2">
    <source>
        <dbReference type="EMBL" id="QRR02588.1"/>
    </source>
</evidence>
<keyword evidence="1" id="KW-0472">Membrane</keyword>
<organism evidence="2 3">
    <name type="scientific">Dyadobacter sandarakinus</name>
    <dbReference type="NCBI Taxonomy" id="2747268"/>
    <lineage>
        <taxon>Bacteria</taxon>
        <taxon>Pseudomonadati</taxon>
        <taxon>Bacteroidota</taxon>
        <taxon>Cytophagia</taxon>
        <taxon>Cytophagales</taxon>
        <taxon>Spirosomataceae</taxon>
        <taxon>Dyadobacter</taxon>
    </lineage>
</organism>
<evidence type="ECO:0000256" key="1">
    <source>
        <dbReference type="SAM" id="Phobius"/>
    </source>
</evidence>
<dbReference type="RefSeq" id="WP_204657682.1">
    <property type="nucleotide sequence ID" value="NZ_CP056775.1"/>
</dbReference>